<proteinExistence type="inferred from homology"/>
<protein>
    <recommendedName>
        <fullName evidence="7">Large ribosomal subunit protein mL42</fullName>
    </recommendedName>
</protein>
<reference evidence="10" key="1">
    <citation type="journal article" date="2019" name="bioRxiv">
        <title>The Genome of the Zebra Mussel, Dreissena polymorpha: A Resource for Invasive Species Research.</title>
        <authorList>
            <person name="McCartney M.A."/>
            <person name="Auch B."/>
            <person name="Kono T."/>
            <person name="Mallez S."/>
            <person name="Zhang Y."/>
            <person name="Obille A."/>
            <person name="Becker A."/>
            <person name="Abrahante J.E."/>
            <person name="Garbe J."/>
            <person name="Badalamenti J.P."/>
            <person name="Herman A."/>
            <person name="Mangelson H."/>
            <person name="Liachko I."/>
            <person name="Sullivan S."/>
            <person name="Sone E.D."/>
            <person name="Koren S."/>
            <person name="Silverstein K.A.T."/>
            <person name="Beckman K.B."/>
            <person name="Gohl D.M."/>
        </authorList>
    </citation>
    <scope>NUCLEOTIDE SEQUENCE</scope>
    <source>
        <strain evidence="10">Duluth1</strain>
        <tissue evidence="10">Whole animal</tissue>
    </source>
</reference>
<dbReference type="Pfam" id="PF10210">
    <property type="entry name" value="MRP-S32"/>
    <property type="match status" value="1"/>
</dbReference>
<dbReference type="GO" id="GO:0005762">
    <property type="term" value="C:mitochondrial large ribosomal subunit"/>
    <property type="evidence" value="ECO:0007669"/>
    <property type="project" value="TreeGrafter"/>
</dbReference>
<keyword evidence="11" id="KW-1185">Reference proteome</keyword>
<dbReference type="EMBL" id="JAIWYP010000005">
    <property type="protein sequence ID" value="KAH3829289.1"/>
    <property type="molecule type" value="Genomic_DNA"/>
</dbReference>
<dbReference type="OrthoDB" id="1107506at2759"/>
<evidence type="ECO:0000256" key="5">
    <source>
        <dbReference type="ARBA" id="ARBA00023128"/>
    </source>
</evidence>
<name>A0A9D4H9B9_DREPO</name>
<keyword evidence="6" id="KW-0687">Ribonucleoprotein</keyword>
<keyword evidence="4" id="KW-0689">Ribosomal protein</keyword>
<evidence type="ECO:0000256" key="1">
    <source>
        <dbReference type="ARBA" id="ARBA00004173"/>
    </source>
</evidence>
<evidence type="ECO:0000256" key="3">
    <source>
        <dbReference type="ARBA" id="ARBA00022946"/>
    </source>
</evidence>
<comment type="caution">
    <text evidence="10">The sequence shown here is derived from an EMBL/GenBank/DDBJ whole genome shotgun (WGS) entry which is preliminary data.</text>
</comment>
<comment type="similarity">
    <text evidence="2">Belongs to the mitochondrion-specific ribosomal protein mL42 family.</text>
</comment>
<dbReference type="AlphaFoldDB" id="A0A9D4H9B9"/>
<comment type="subcellular location">
    <subcellularLocation>
        <location evidence="1">Mitochondrion</location>
    </subcellularLocation>
</comment>
<dbReference type="InterPro" id="IPR019346">
    <property type="entry name" value="Ribosomal_mL42"/>
</dbReference>
<evidence type="ECO:0000256" key="4">
    <source>
        <dbReference type="ARBA" id="ARBA00022980"/>
    </source>
</evidence>
<evidence type="ECO:0000256" key="2">
    <source>
        <dbReference type="ARBA" id="ARBA00005556"/>
    </source>
</evidence>
<evidence type="ECO:0000313" key="9">
    <source>
        <dbReference type="EMBL" id="KAH3829273.1"/>
    </source>
</evidence>
<keyword evidence="5" id="KW-0496">Mitochondrion</keyword>
<evidence type="ECO:0000313" key="11">
    <source>
        <dbReference type="Proteomes" id="UP000828390"/>
    </source>
</evidence>
<feature type="compositionally biased region" description="Basic and acidic residues" evidence="8">
    <location>
        <begin position="32"/>
        <end position="49"/>
    </location>
</feature>
<feature type="region of interest" description="Disordered" evidence="8">
    <location>
        <begin position="32"/>
        <end position="51"/>
    </location>
</feature>
<gene>
    <name evidence="9" type="ORF">DPMN_131268</name>
    <name evidence="10" type="ORF">DPMN_131284</name>
</gene>
<keyword evidence="3" id="KW-0809">Transit peptide</keyword>
<evidence type="ECO:0000256" key="8">
    <source>
        <dbReference type="SAM" id="MobiDB-lite"/>
    </source>
</evidence>
<reference evidence="10" key="2">
    <citation type="submission" date="2020-11" db="EMBL/GenBank/DDBJ databases">
        <authorList>
            <person name="McCartney M.A."/>
            <person name="Auch B."/>
            <person name="Kono T."/>
            <person name="Mallez S."/>
            <person name="Becker A."/>
            <person name="Gohl D.M."/>
            <person name="Silverstein K.A.T."/>
            <person name="Koren S."/>
            <person name="Bechman K.B."/>
            <person name="Herman A."/>
            <person name="Abrahante J.E."/>
            <person name="Garbe J."/>
        </authorList>
    </citation>
    <scope>NUCLEOTIDE SEQUENCE</scope>
    <source>
        <strain evidence="10">Duluth1</strain>
        <tissue evidence="10">Whole animal</tissue>
    </source>
</reference>
<evidence type="ECO:0000256" key="7">
    <source>
        <dbReference type="ARBA" id="ARBA00035189"/>
    </source>
</evidence>
<dbReference type="PANTHER" id="PTHR13450">
    <property type="entry name" value="MITOCHONDRIAL 39S RIBOSOMAL PROTEIN L42"/>
    <property type="match status" value="1"/>
</dbReference>
<dbReference type="PANTHER" id="PTHR13450:SF4">
    <property type="entry name" value="LARGE RIBOSOMAL SUBUNIT PROTEIN ML42"/>
    <property type="match status" value="1"/>
</dbReference>
<evidence type="ECO:0000256" key="6">
    <source>
        <dbReference type="ARBA" id="ARBA00023274"/>
    </source>
</evidence>
<accession>A0A9D4H9B9</accession>
<evidence type="ECO:0000313" key="10">
    <source>
        <dbReference type="EMBL" id="KAH3829289.1"/>
    </source>
</evidence>
<dbReference type="Proteomes" id="UP000828390">
    <property type="component" value="Unassembled WGS sequence"/>
</dbReference>
<organism evidence="10 11">
    <name type="scientific">Dreissena polymorpha</name>
    <name type="common">Zebra mussel</name>
    <name type="synonym">Mytilus polymorpha</name>
    <dbReference type="NCBI Taxonomy" id="45954"/>
    <lineage>
        <taxon>Eukaryota</taxon>
        <taxon>Metazoa</taxon>
        <taxon>Spiralia</taxon>
        <taxon>Lophotrochozoa</taxon>
        <taxon>Mollusca</taxon>
        <taxon>Bivalvia</taxon>
        <taxon>Autobranchia</taxon>
        <taxon>Heteroconchia</taxon>
        <taxon>Euheterodonta</taxon>
        <taxon>Imparidentia</taxon>
        <taxon>Neoheterodontei</taxon>
        <taxon>Myida</taxon>
        <taxon>Dreissenoidea</taxon>
        <taxon>Dreissenidae</taxon>
        <taxon>Dreissena</taxon>
    </lineage>
</organism>
<dbReference type="EMBL" id="JAIWYP010000005">
    <property type="protein sequence ID" value="KAH3829273.1"/>
    <property type="molecule type" value="Genomic_DNA"/>
</dbReference>
<sequence length="145" mass="16965">MAAPMNVAWKKCLLLCSYSRYCQSRLISIKKKTEETSSGKDPEQHHERNPLVGMSADGQTLVCWHPEPEHPYDHTRGMEYAVHELEEGTSILKDEVIRRFETRYKPKGPNIQELSNITYTTKHQWFPRPAKKFRKLNPPKDRDSL</sequence>